<reference evidence="4" key="1">
    <citation type="submission" date="2024-06" db="EMBL/GenBank/DDBJ databases">
        <title>Multi-omics analyses provide insights into the biosynthesis of the anticancer antibiotic pleurotin in Hohenbuehelia grisea.</title>
        <authorList>
            <person name="Weaver J.A."/>
            <person name="Alberti F."/>
        </authorList>
    </citation>
    <scope>NUCLEOTIDE SEQUENCE [LARGE SCALE GENOMIC DNA]</scope>
    <source>
        <strain evidence="4">T-177</strain>
    </source>
</reference>
<feature type="compositionally biased region" description="Low complexity" evidence="1">
    <location>
        <begin position="153"/>
        <end position="168"/>
    </location>
</feature>
<feature type="transmembrane region" description="Helical" evidence="2">
    <location>
        <begin position="409"/>
        <end position="434"/>
    </location>
</feature>
<feature type="compositionally biased region" description="Basic residues" evidence="1">
    <location>
        <begin position="881"/>
        <end position="890"/>
    </location>
</feature>
<feature type="compositionally biased region" description="Low complexity" evidence="1">
    <location>
        <begin position="78"/>
        <end position="94"/>
    </location>
</feature>
<keyword evidence="2" id="KW-1133">Transmembrane helix</keyword>
<comment type="caution">
    <text evidence="3">The sequence shown here is derived from an EMBL/GenBank/DDBJ whole genome shotgun (WGS) entry which is preliminary data.</text>
</comment>
<feature type="region of interest" description="Disordered" evidence="1">
    <location>
        <begin position="1"/>
        <end position="191"/>
    </location>
</feature>
<feature type="transmembrane region" description="Helical" evidence="2">
    <location>
        <begin position="317"/>
        <end position="336"/>
    </location>
</feature>
<feature type="compositionally biased region" description="Polar residues" evidence="1">
    <location>
        <begin position="33"/>
        <end position="47"/>
    </location>
</feature>
<keyword evidence="2" id="KW-0472">Membrane</keyword>
<organism evidence="3 4">
    <name type="scientific">Hohenbuehelia grisea</name>
    <dbReference type="NCBI Taxonomy" id="104357"/>
    <lineage>
        <taxon>Eukaryota</taxon>
        <taxon>Fungi</taxon>
        <taxon>Dikarya</taxon>
        <taxon>Basidiomycota</taxon>
        <taxon>Agaricomycotina</taxon>
        <taxon>Agaricomycetes</taxon>
        <taxon>Agaricomycetidae</taxon>
        <taxon>Agaricales</taxon>
        <taxon>Pleurotineae</taxon>
        <taxon>Pleurotaceae</taxon>
        <taxon>Hohenbuehelia</taxon>
    </lineage>
</organism>
<evidence type="ECO:0000313" key="3">
    <source>
        <dbReference type="EMBL" id="KAL0948248.1"/>
    </source>
</evidence>
<feature type="compositionally biased region" description="Polar residues" evidence="1">
    <location>
        <begin position="1046"/>
        <end position="1056"/>
    </location>
</feature>
<feature type="compositionally biased region" description="Low complexity" evidence="1">
    <location>
        <begin position="971"/>
        <end position="983"/>
    </location>
</feature>
<feature type="compositionally biased region" description="Low complexity" evidence="1">
    <location>
        <begin position="1081"/>
        <end position="1099"/>
    </location>
</feature>
<feature type="compositionally biased region" description="Polar residues" evidence="1">
    <location>
        <begin position="1495"/>
        <end position="1512"/>
    </location>
</feature>
<evidence type="ECO:0000256" key="1">
    <source>
        <dbReference type="SAM" id="MobiDB-lite"/>
    </source>
</evidence>
<feature type="compositionally biased region" description="Polar residues" evidence="1">
    <location>
        <begin position="1336"/>
        <end position="1351"/>
    </location>
</feature>
<feature type="compositionally biased region" description="Low complexity" evidence="1">
    <location>
        <begin position="1057"/>
        <end position="1074"/>
    </location>
</feature>
<name>A0ABR3IYA0_9AGAR</name>
<feature type="compositionally biased region" description="Low complexity" evidence="1">
    <location>
        <begin position="7"/>
        <end position="32"/>
    </location>
</feature>
<keyword evidence="2" id="KW-0812">Transmembrane</keyword>
<proteinExistence type="predicted"/>
<feature type="compositionally biased region" description="Acidic residues" evidence="1">
    <location>
        <begin position="940"/>
        <end position="953"/>
    </location>
</feature>
<sequence length="1545" mass="162911">MARNVNSTTELPTITTTPPPTALTATDPSPASMRQSRQQHSISPTPISTQQQSRSGSGSQPRSQTNSPIQPQHERNTSSSSSPYEYYPSWLPQRPLNPPPPASTSTTIARVQNPYPGNEIEEIDIAADPELVAELARVEAYAEPDPSTPNPPRKSTTSSSSVPSSSASAFIRRLGGRKATPRPIRIVSTNSHSPARALVALGDASPVPERSPQPSPRPEVAQAHAPFHRRVWSRVTRRRGALPAEFASPMLGADLLSPPPPSQPRRASRYPYSPTPSPAVPPLGFSGAGGFPLVEPTFKTRHLQLAHLLRPSLVIRFWYRLWILLVLAHIPLQLWFDFTAVWVLVDVSRHPSSSLSAIGTTSGSSRPWSLATAAYIGCTVAWLVFVVVLYEGVYGFVRQWRVKRPRILPIYLSSAAFNYAAMTSYEVFCFLFHIRWGLFDRTPAPVTSTFEKQTHAAAPTAANVNSAAIPPQVDTVIPAVARKADVVDGDESDDESHSPLVQFLAESCYLYAQNWPTAALLLPRAALALALLFAFSSAQVSRDTSISSSTPATARDPTYFRVGDGALTAYARGVLMAGAIWAAWRILVVLASWFGLWILSGHACAGICGPRYPWEEDEYLGEGDRSYGRGPATEKDHLQYVFSQQPGQPASPLPYARRQTYSSYGRPLSYGYGVGVGTPRSHEKGESEGTKAATATASASQGTPYAYPHYRAHPFGYDFDEHEQTYKGPPLPWRWREHTRQRVQEAWEFCLVGVAKPSSIGVRQQGGLPVPAVAVQEAEEGAGEGAAPGGFEGIDRVLAAVGFPSQPTPARRGVLSQDLFVGPPDAPPPLGVTKKKSSTVGPAVALGAGLVAGSATFGPSAASPAHRRSPSGSPLGSSAGRKGKSKRRTRSGSEVLYPFIGKGAQVSSDDDAARRFVGVPFPPSPVISTSSEGEAGAHGEDEEDADTGAEGSDEPTSGSGSSRRTDSNAQSTSSSSRRLTLSSERASGSMSSLGQPVSSRYPFQFRTPPGPGGARGAGLAHHSHSESQSTGNTGTGTGTGGLRSDSAMTQSTGNRESTGGSSGASLSMSLGSPVSPGPGSPGSFSIGSGSGSVSPLGAGIIPMPPRHPQARGRGRAGSVPVIGSGSGYHPRSSLPPMPLPPLPSPSARSTGAQQGQMSDAEIAPDRSLEGHGVEDESFEDEGEGEGEDVVGLLSPSVGPSPKSSLSALRHRATSSLSLTGHPQRTRRAGSTASLSGQSSSSGSGARSRVGSSRSRAGSMISVHVRSRAQSLLHGLGAASHSSLELLGTRSRANSSMARLEEDVSLDAHDSSNGTSQEFGGHGGWVQRARRDDQSHSRSGSGNISDAVQSIMSASTSTGTGSASANENYTFGHPLRTQWHDEERHGELEPQSSLVVHSAPSPIPESPPESLRGEPSGLQSRASDRNLNLLTPERRSSQAPSEEATVSALTPREGSEEPEDTPRAPYQPGPTIPLTIPGSTRRQADRATSEEDMISTAPQSFVTMPATLASQTTDSEEARTVSSWGGGVGDRMQRHAMGEGSAWGPA</sequence>
<dbReference type="EMBL" id="JASNQZ010000014">
    <property type="protein sequence ID" value="KAL0948248.1"/>
    <property type="molecule type" value="Genomic_DNA"/>
</dbReference>
<feature type="compositionally biased region" description="Low complexity" evidence="1">
    <location>
        <begin position="857"/>
        <end position="880"/>
    </location>
</feature>
<feature type="compositionally biased region" description="Low complexity" evidence="1">
    <location>
        <begin position="1352"/>
        <end position="1364"/>
    </location>
</feature>
<evidence type="ECO:0008006" key="5">
    <source>
        <dbReference type="Google" id="ProtNLM"/>
    </source>
</evidence>
<feature type="region of interest" description="Disordered" evidence="1">
    <location>
        <begin position="915"/>
        <end position="1261"/>
    </location>
</feature>
<gene>
    <name evidence="3" type="ORF">HGRIS_010845</name>
</gene>
<accession>A0ABR3IYA0</accession>
<feature type="compositionally biased region" description="Basic and acidic residues" evidence="1">
    <location>
        <begin position="1298"/>
        <end position="1309"/>
    </location>
</feature>
<feature type="compositionally biased region" description="Polar residues" evidence="1">
    <location>
        <begin position="1416"/>
        <end position="1428"/>
    </location>
</feature>
<feature type="compositionally biased region" description="Basic and acidic residues" evidence="1">
    <location>
        <begin position="1377"/>
        <end position="1387"/>
    </location>
</feature>
<feature type="region of interest" description="Disordered" evidence="1">
    <location>
        <begin position="857"/>
        <end position="896"/>
    </location>
</feature>
<feature type="region of interest" description="Disordered" evidence="1">
    <location>
        <begin position="1292"/>
        <end position="1545"/>
    </location>
</feature>
<dbReference type="Proteomes" id="UP001556367">
    <property type="component" value="Unassembled WGS sequence"/>
</dbReference>
<feature type="compositionally biased region" description="Basic and acidic residues" evidence="1">
    <location>
        <begin position="680"/>
        <end position="689"/>
    </location>
</feature>
<feature type="compositionally biased region" description="Basic and acidic residues" evidence="1">
    <location>
        <begin position="1163"/>
        <end position="1174"/>
    </location>
</feature>
<protein>
    <recommendedName>
        <fullName evidence="5">Proteophosphoglycan ppg4</fullName>
    </recommendedName>
</protein>
<feature type="region of interest" description="Disordered" evidence="1">
    <location>
        <begin position="204"/>
        <end position="224"/>
    </location>
</feature>
<feature type="compositionally biased region" description="Polar residues" evidence="1">
    <location>
        <begin position="1213"/>
        <end position="1222"/>
    </location>
</feature>
<feature type="compositionally biased region" description="Pro residues" evidence="1">
    <location>
        <begin position="1133"/>
        <end position="1144"/>
    </location>
</feature>
<keyword evidence="4" id="KW-1185">Reference proteome</keyword>
<feature type="compositionally biased region" description="Polar residues" evidence="1">
    <location>
        <begin position="984"/>
        <end position="998"/>
    </location>
</feature>
<feature type="compositionally biased region" description="Low complexity" evidence="1">
    <location>
        <begin position="1228"/>
        <end position="1258"/>
    </location>
</feature>
<feature type="compositionally biased region" description="Polar residues" evidence="1">
    <location>
        <begin position="1147"/>
        <end position="1157"/>
    </location>
</feature>
<feature type="region of interest" description="Disordered" evidence="1">
    <location>
        <begin position="675"/>
        <end position="700"/>
    </location>
</feature>
<feature type="compositionally biased region" description="Low complexity" evidence="1">
    <location>
        <begin position="48"/>
        <end position="65"/>
    </location>
</feature>
<feature type="compositionally biased region" description="Acidic residues" evidence="1">
    <location>
        <begin position="1175"/>
        <end position="1188"/>
    </location>
</feature>
<feature type="transmembrane region" description="Helical" evidence="2">
    <location>
        <begin position="373"/>
        <end position="397"/>
    </location>
</feature>
<evidence type="ECO:0000313" key="4">
    <source>
        <dbReference type="Proteomes" id="UP001556367"/>
    </source>
</evidence>
<feature type="region of interest" description="Disordered" evidence="1">
    <location>
        <begin position="253"/>
        <end position="275"/>
    </location>
</feature>
<evidence type="ECO:0000256" key="2">
    <source>
        <dbReference type="SAM" id="Phobius"/>
    </source>
</evidence>